<dbReference type="AlphaFoldDB" id="A0A1X7L575"/>
<dbReference type="PROSITE" id="PS50977">
    <property type="entry name" value="HTH_TETR_2"/>
    <property type="match status" value="1"/>
</dbReference>
<protein>
    <submittedName>
        <fullName evidence="4">Transcriptional regulator, TetR family</fullName>
    </submittedName>
</protein>
<evidence type="ECO:0000313" key="4">
    <source>
        <dbReference type="EMBL" id="SMG49026.1"/>
    </source>
</evidence>
<dbReference type="OrthoDB" id="9809994at2"/>
<reference evidence="4 5" key="1">
    <citation type="submission" date="2017-04" db="EMBL/GenBank/DDBJ databases">
        <authorList>
            <person name="Afonso C.L."/>
            <person name="Miller P.J."/>
            <person name="Scott M.A."/>
            <person name="Spackman E."/>
            <person name="Goraichik I."/>
            <person name="Dimitrov K.M."/>
            <person name="Suarez D.L."/>
            <person name="Swayne D.E."/>
        </authorList>
    </citation>
    <scope>NUCLEOTIDE SEQUENCE [LARGE SCALE GENOMIC DNA]</scope>
    <source>
        <strain evidence="4 5">11</strain>
    </source>
</reference>
<sequence>MSKDKIIHAAMEVFSEHGYHRASMDEIAMRAQVAKGTLYYNFPGKAQLFKTIVKQALQDIINHTCQDLDNISISIEEQIRRIIRHNLDVILESRNVAHIIFNELSNGIEPEVLDEIKALKLEYLSFIGELLEEGKRNGYIVDVQPMIAASGIIGMLQSACNYYLSHQEQMTREELEHSLFTLITQGLLTNLE</sequence>
<gene>
    <name evidence="4" type="ORF">SAMN06295960_3006</name>
</gene>
<name>A0A1X7L575_9BACL</name>
<accession>A0A1X7L575</accession>
<keyword evidence="5" id="KW-1185">Reference proteome</keyword>
<dbReference type="Gene3D" id="1.10.10.60">
    <property type="entry name" value="Homeodomain-like"/>
    <property type="match status" value="1"/>
</dbReference>
<evidence type="ECO:0000256" key="2">
    <source>
        <dbReference type="PROSITE-ProRule" id="PRU00335"/>
    </source>
</evidence>
<dbReference type="InterPro" id="IPR036271">
    <property type="entry name" value="Tet_transcr_reg_TetR-rel_C_sf"/>
</dbReference>
<dbReference type="InterPro" id="IPR009057">
    <property type="entry name" value="Homeodomain-like_sf"/>
</dbReference>
<evidence type="ECO:0000256" key="1">
    <source>
        <dbReference type="ARBA" id="ARBA00023125"/>
    </source>
</evidence>
<dbReference type="PANTHER" id="PTHR43479:SF11">
    <property type="entry name" value="ACREF_ENVCD OPERON REPRESSOR-RELATED"/>
    <property type="match status" value="1"/>
</dbReference>
<feature type="domain" description="HTH tetR-type" evidence="3">
    <location>
        <begin position="1"/>
        <end position="60"/>
    </location>
</feature>
<keyword evidence="1 2" id="KW-0238">DNA-binding</keyword>
<dbReference type="InterPro" id="IPR041490">
    <property type="entry name" value="KstR2_TetR_C"/>
</dbReference>
<dbReference type="Proteomes" id="UP000193834">
    <property type="component" value="Unassembled WGS sequence"/>
</dbReference>
<dbReference type="GO" id="GO:0003677">
    <property type="term" value="F:DNA binding"/>
    <property type="evidence" value="ECO:0007669"/>
    <property type="project" value="UniProtKB-UniRule"/>
</dbReference>
<dbReference type="Pfam" id="PF17932">
    <property type="entry name" value="TetR_C_24"/>
    <property type="match status" value="1"/>
</dbReference>
<evidence type="ECO:0000259" key="3">
    <source>
        <dbReference type="PROSITE" id="PS50977"/>
    </source>
</evidence>
<dbReference type="EMBL" id="FXAZ01000004">
    <property type="protein sequence ID" value="SMG49026.1"/>
    <property type="molecule type" value="Genomic_DNA"/>
</dbReference>
<dbReference type="STRING" id="1852522.SAMN06295960_3006"/>
<dbReference type="InterPro" id="IPR001647">
    <property type="entry name" value="HTH_TetR"/>
</dbReference>
<dbReference type="RefSeq" id="WP_085495368.1">
    <property type="nucleotide sequence ID" value="NZ_FXAZ01000004.1"/>
</dbReference>
<proteinExistence type="predicted"/>
<dbReference type="SUPFAM" id="SSF46689">
    <property type="entry name" value="Homeodomain-like"/>
    <property type="match status" value="1"/>
</dbReference>
<organism evidence="4 5">
    <name type="scientific">Paenibacillus aquistagni</name>
    <dbReference type="NCBI Taxonomy" id="1852522"/>
    <lineage>
        <taxon>Bacteria</taxon>
        <taxon>Bacillati</taxon>
        <taxon>Bacillota</taxon>
        <taxon>Bacilli</taxon>
        <taxon>Bacillales</taxon>
        <taxon>Paenibacillaceae</taxon>
        <taxon>Paenibacillus</taxon>
    </lineage>
</organism>
<dbReference type="InterPro" id="IPR050624">
    <property type="entry name" value="HTH-type_Tx_Regulator"/>
</dbReference>
<dbReference type="Gene3D" id="1.10.357.10">
    <property type="entry name" value="Tetracycline Repressor, domain 2"/>
    <property type="match status" value="1"/>
</dbReference>
<dbReference type="SUPFAM" id="SSF48498">
    <property type="entry name" value="Tetracyclin repressor-like, C-terminal domain"/>
    <property type="match status" value="1"/>
</dbReference>
<dbReference type="PRINTS" id="PR00455">
    <property type="entry name" value="HTHTETR"/>
</dbReference>
<dbReference type="Pfam" id="PF00440">
    <property type="entry name" value="TetR_N"/>
    <property type="match status" value="1"/>
</dbReference>
<evidence type="ECO:0000313" key="5">
    <source>
        <dbReference type="Proteomes" id="UP000193834"/>
    </source>
</evidence>
<dbReference type="PANTHER" id="PTHR43479">
    <property type="entry name" value="ACREF/ENVCD OPERON REPRESSOR-RELATED"/>
    <property type="match status" value="1"/>
</dbReference>
<feature type="DNA-binding region" description="H-T-H motif" evidence="2">
    <location>
        <begin position="23"/>
        <end position="42"/>
    </location>
</feature>